<dbReference type="Proteomes" id="UP000013070">
    <property type="component" value="Unassembled WGS sequence"/>
</dbReference>
<sequence length="257" mass="28287">MFEPVKIALGEYLQGFYSDLVPTTPALKEFKKRGFGYCFAFAPSRMVDQANDMLATWQKNDTTGKPTTPAKLPVVIVAMAKDYTPTGRDFNYQISDPVEIMLPTDEKERYFEIKTIAGDLRAQIAIFASDEATAKSIAAQLLLYVDSPTRRGFDAKYTFAKNDVLFPCQIDTPDSPALSVDTGSNNITILAVDFTLHCTVPLYDAPGEDEPNDGKGSGPDDPSGYPVVNTITQKDDTTIRNNRDAQIDENGTVINMD</sequence>
<name>N8WYM0_9GAMM</name>
<dbReference type="EMBL" id="APPE01000031">
    <property type="protein sequence ID" value="ENV00378.1"/>
    <property type="molecule type" value="Genomic_DNA"/>
</dbReference>
<feature type="region of interest" description="Disordered" evidence="1">
    <location>
        <begin position="203"/>
        <end position="229"/>
    </location>
</feature>
<dbReference type="eggNOG" id="ENOG5032V19">
    <property type="taxonomic scope" value="Bacteria"/>
</dbReference>
<evidence type="ECO:0000313" key="2">
    <source>
        <dbReference type="EMBL" id="ENV00378.1"/>
    </source>
</evidence>
<gene>
    <name evidence="2" type="ORF">F969_00609</name>
</gene>
<comment type="caution">
    <text evidence="2">The sequence shown here is derived from an EMBL/GenBank/DDBJ whole genome shotgun (WGS) entry which is preliminary data.</text>
</comment>
<evidence type="ECO:0000256" key="1">
    <source>
        <dbReference type="SAM" id="MobiDB-lite"/>
    </source>
</evidence>
<dbReference type="AlphaFoldDB" id="N8WYM0"/>
<dbReference type="HOGENOM" id="CLU_1140908_0_0_6"/>
<reference evidence="2 3" key="1">
    <citation type="submission" date="2013-02" db="EMBL/GenBank/DDBJ databases">
        <title>The Genome Sequence of Acinetobacter sp. NIPH 899.</title>
        <authorList>
            <consortium name="The Broad Institute Genome Sequencing Platform"/>
            <consortium name="The Broad Institute Genome Sequencing Center for Infectious Disease"/>
            <person name="Cerqueira G."/>
            <person name="Feldgarden M."/>
            <person name="Courvalin P."/>
            <person name="Perichon B."/>
            <person name="Grillot-Courvalin C."/>
            <person name="Clermont D."/>
            <person name="Rocha E."/>
            <person name="Yoon E.-J."/>
            <person name="Nemec A."/>
            <person name="Walker B."/>
            <person name="Young S.K."/>
            <person name="Zeng Q."/>
            <person name="Gargeya S."/>
            <person name="Fitzgerald M."/>
            <person name="Haas B."/>
            <person name="Abouelleil A."/>
            <person name="Alvarado L."/>
            <person name="Arachchi H.M."/>
            <person name="Berlin A.M."/>
            <person name="Chapman S.B."/>
            <person name="Dewar J."/>
            <person name="Goldberg J."/>
            <person name="Griggs A."/>
            <person name="Gujja S."/>
            <person name="Hansen M."/>
            <person name="Howarth C."/>
            <person name="Imamovic A."/>
            <person name="Larimer J."/>
            <person name="McCowan C."/>
            <person name="Murphy C."/>
            <person name="Neiman D."/>
            <person name="Pearson M."/>
            <person name="Priest M."/>
            <person name="Roberts A."/>
            <person name="Saif S."/>
            <person name="Shea T."/>
            <person name="Sisk P."/>
            <person name="Sykes S."/>
            <person name="Wortman J."/>
            <person name="Nusbaum C."/>
            <person name="Birren B."/>
        </authorList>
    </citation>
    <scope>NUCLEOTIDE SEQUENCE [LARGE SCALE GENOMIC DNA]</scope>
    <source>
        <strain evidence="2 3">NIPH 899</strain>
    </source>
</reference>
<dbReference type="RefSeq" id="WP_004780865.1">
    <property type="nucleotide sequence ID" value="NZ_KB849398.1"/>
</dbReference>
<accession>N8WYM0</accession>
<proteinExistence type="predicted"/>
<protein>
    <submittedName>
        <fullName evidence="2">Uncharacterized protein</fullName>
    </submittedName>
</protein>
<evidence type="ECO:0000313" key="3">
    <source>
        <dbReference type="Proteomes" id="UP000013070"/>
    </source>
</evidence>
<organism evidence="2 3">
    <name type="scientific">Acinetobacter variabilis</name>
    <dbReference type="NCBI Taxonomy" id="70346"/>
    <lineage>
        <taxon>Bacteria</taxon>
        <taxon>Pseudomonadati</taxon>
        <taxon>Pseudomonadota</taxon>
        <taxon>Gammaproteobacteria</taxon>
        <taxon>Moraxellales</taxon>
        <taxon>Moraxellaceae</taxon>
        <taxon>Acinetobacter</taxon>
    </lineage>
</organism>
<keyword evidence="3" id="KW-1185">Reference proteome</keyword>
<dbReference type="PATRIC" id="fig|1217710.3.peg.578"/>